<name>A0ABN3DCY2_9MICO</name>
<dbReference type="Pfam" id="PF12833">
    <property type="entry name" value="HTH_18"/>
    <property type="match status" value="1"/>
</dbReference>
<organism evidence="5 6">
    <name type="scientific">Herbiconiux moechotypicola</name>
    <dbReference type="NCBI Taxonomy" id="637393"/>
    <lineage>
        <taxon>Bacteria</taxon>
        <taxon>Bacillati</taxon>
        <taxon>Actinomycetota</taxon>
        <taxon>Actinomycetes</taxon>
        <taxon>Micrococcales</taxon>
        <taxon>Microbacteriaceae</taxon>
        <taxon>Herbiconiux</taxon>
    </lineage>
</organism>
<evidence type="ECO:0000313" key="5">
    <source>
        <dbReference type="EMBL" id="GAA2227712.1"/>
    </source>
</evidence>
<gene>
    <name evidence="5" type="ORF">GCM10009851_09990</name>
</gene>
<keyword evidence="3" id="KW-0804">Transcription</keyword>
<dbReference type="PANTHER" id="PTHR46796:SF12">
    <property type="entry name" value="HTH-TYPE DNA-BINDING TRANSCRIPTIONAL ACTIVATOR EUTR"/>
    <property type="match status" value="1"/>
</dbReference>
<dbReference type="PANTHER" id="PTHR46796">
    <property type="entry name" value="HTH-TYPE TRANSCRIPTIONAL ACTIVATOR RHAS-RELATED"/>
    <property type="match status" value="1"/>
</dbReference>
<keyword evidence="6" id="KW-1185">Reference proteome</keyword>
<protein>
    <submittedName>
        <fullName evidence="5">AraC family transcriptional regulator</fullName>
    </submittedName>
</protein>
<sequence length="339" mass="36627">MHDRSQTAPRGMSLQVDTADVDEARGRLSTSYCPHSLAVSPRSGRFRATQFHGGTAKLDLYRLSYGEGVAQVQAEPFRDFVLLSRPLRGRFAVSSGRESAVLGPGQAVALDPSSAYRMRWLDGCELLTVRLDRADVEAAIGPRRGRSGSRAALAFPVAPPPPELMAAWNQVSTVLVRDFVETGLLDQAPLIRTELKRLLIAAVLQAYPVLTAEVAPAAPSAVIDRAVQFIEASAADDVTLADIAAAVHTSPRSLQEGFRRHLGTTPLTVLRAERLRRAHQDLLDADPYGRSAVTVSSVAATWGFGNLGRFAQLHREAFGMSPNEALHGRGARVSPVRPR</sequence>
<dbReference type="InterPro" id="IPR009057">
    <property type="entry name" value="Homeodomain-like_sf"/>
</dbReference>
<dbReference type="SUPFAM" id="SSF46689">
    <property type="entry name" value="Homeodomain-like"/>
    <property type="match status" value="2"/>
</dbReference>
<dbReference type="Proteomes" id="UP001500929">
    <property type="component" value="Unassembled WGS sequence"/>
</dbReference>
<dbReference type="SMART" id="SM00342">
    <property type="entry name" value="HTH_ARAC"/>
    <property type="match status" value="1"/>
</dbReference>
<evidence type="ECO:0000256" key="2">
    <source>
        <dbReference type="ARBA" id="ARBA00023125"/>
    </source>
</evidence>
<evidence type="ECO:0000256" key="1">
    <source>
        <dbReference type="ARBA" id="ARBA00023015"/>
    </source>
</evidence>
<evidence type="ECO:0000256" key="3">
    <source>
        <dbReference type="ARBA" id="ARBA00023163"/>
    </source>
</evidence>
<keyword evidence="1" id="KW-0805">Transcription regulation</keyword>
<dbReference type="Pfam" id="PF14525">
    <property type="entry name" value="AraC_binding_2"/>
    <property type="match status" value="1"/>
</dbReference>
<accession>A0ABN3DCY2</accession>
<evidence type="ECO:0000259" key="4">
    <source>
        <dbReference type="PROSITE" id="PS01124"/>
    </source>
</evidence>
<comment type="caution">
    <text evidence="5">The sequence shown here is derived from an EMBL/GenBank/DDBJ whole genome shotgun (WGS) entry which is preliminary data.</text>
</comment>
<dbReference type="InterPro" id="IPR050204">
    <property type="entry name" value="AraC_XylS_family_regulators"/>
</dbReference>
<evidence type="ECO:0000313" key="6">
    <source>
        <dbReference type="Proteomes" id="UP001500929"/>
    </source>
</evidence>
<dbReference type="PROSITE" id="PS01124">
    <property type="entry name" value="HTH_ARAC_FAMILY_2"/>
    <property type="match status" value="1"/>
</dbReference>
<dbReference type="InterPro" id="IPR035418">
    <property type="entry name" value="AraC-bd_2"/>
</dbReference>
<proteinExistence type="predicted"/>
<dbReference type="Gene3D" id="1.10.10.60">
    <property type="entry name" value="Homeodomain-like"/>
    <property type="match status" value="1"/>
</dbReference>
<dbReference type="InterPro" id="IPR018060">
    <property type="entry name" value="HTH_AraC"/>
</dbReference>
<dbReference type="EMBL" id="BAAAQY010000002">
    <property type="protein sequence ID" value="GAA2227712.1"/>
    <property type="molecule type" value="Genomic_DNA"/>
</dbReference>
<keyword evidence="2" id="KW-0238">DNA-binding</keyword>
<dbReference type="RefSeq" id="WP_259478073.1">
    <property type="nucleotide sequence ID" value="NZ_BAAAQY010000002.1"/>
</dbReference>
<feature type="domain" description="HTH araC/xylS-type" evidence="4">
    <location>
        <begin position="224"/>
        <end position="328"/>
    </location>
</feature>
<reference evidence="5 6" key="1">
    <citation type="journal article" date="2019" name="Int. J. Syst. Evol. Microbiol.">
        <title>The Global Catalogue of Microorganisms (GCM) 10K type strain sequencing project: providing services to taxonomists for standard genome sequencing and annotation.</title>
        <authorList>
            <consortium name="The Broad Institute Genomics Platform"/>
            <consortium name="The Broad Institute Genome Sequencing Center for Infectious Disease"/>
            <person name="Wu L."/>
            <person name="Ma J."/>
        </authorList>
    </citation>
    <scope>NUCLEOTIDE SEQUENCE [LARGE SCALE GENOMIC DNA]</scope>
    <source>
        <strain evidence="5 6">JCM 16117</strain>
    </source>
</reference>